<name>A0A1Y2AC05_9PLEO</name>
<feature type="compositionally biased region" description="Basic residues" evidence="1">
    <location>
        <begin position="290"/>
        <end position="302"/>
    </location>
</feature>
<proteinExistence type="predicted"/>
<comment type="caution">
    <text evidence="2">The sequence shown here is derived from an EMBL/GenBank/DDBJ whole genome shotgun (WGS) entry which is preliminary data.</text>
</comment>
<evidence type="ECO:0000313" key="3">
    <source>
        <dbReference type="Proteomes" id="UP000193144"/>
    </source>
</evidence>
<dbReference type="AlphaFoldDB" id="A0A1Y2AC05"/>
<dbReference type="Gene3D" id="3.40.50.1820">
    <property type="entry name" value="alpha/beta hydrolase"/>
    <property type="match status" value="2"/>
</dbReference>
<dbReference type="PANTHER" id="PTHR42103:SF2">
    <property type="entry name" value="AB HYDROLASE-1 DOMAIN-CONTAINING PROTEIN"/>
    <property type="match status" value="1"/>
</dbReference>
<accession>A0A1Y2AC05</accession>
<feature type="compositionally biased region" description="Polar residues" evidence="1">
    <location>
        <begin position="136"/>
        <end position="147"/>
    </location>
</feature>
<dbReference type="STRING" id="1231657.A0A1Y2AC05"/>
<dbReference type="InterPro" id="IPR029058">
    <property type="entry name" value="AB_hydrolase_fold"/>
</dbReference>
<dbReference type="Proteomes" id="UP000193144">
    <property type="component" value="Unassembled WGS sequence"/>
</dbReference>
<feature type="region of interest" description="Disordered" evidence="1">
    <location>
        <begin position="231"/>
        <end position="315"/>
    </location>
</feature>
<evidence type="ECO:0000313" key="2">
    <source>
        <dbReference type="EMBL" id="ORY19817.1"/>
    </source>
</evidence>
<feature type="region of interest" description="Disordered" evidence="1">
    <location>
        <begin position="133"/>
        <end position="163"/>
    </location>
</feature>
<gene>
    <name evidence="2" type="ORF">BCR34DRAFT_620809</name>
</gene>
<evidence type="ECO:0000256" key="1">
    <source>
        <dbReference type="SAM" id="MobiDB-lite"/>
    </source>
</evidence>
<dbReference type="PANTHER" id="PTHR42103">
    <property type="entry name" value="ALPHA/BETA-HYDROLASES SUPERFAMILY PROTEIN"/>
    <property type="match status" value="1"/>
</dbReference>
<dbReference type="SUPFAM" id="SSF53474">
    <property type="entry name" value="alpha/beta-Hydrolases"/>
    <property type="match status" value="1"/>
</dbReference>
<dbReference type="GO" id="GO:0016787">
    <property type="term" value="F:hydrolase activity"/>
    <property type="evidence" value="ECO:0007669"/>
    <property type="project" value="UniProtKB-KW"/>
</dbReference>
<keyword evidence="2" id="KW-0378">Hydrolase</keyword>
<feature type="compositionally biased region" description="Basic and acidic residues" evidence="1">
    <location>
        <begin position="266"/>
        <end position="278"/>
    </location>
</feature>
<protein>
    <submittedName>
        <fullName evidence="2">Alpha/Beta hydrolase protein</fullName>
    </submittedName>
</protein>
<keyword evidence="3" id="KW-1185">Reference proteome</keyword>
<reference evidence="2 3" key="1">
    <citation type="submission" date="2016-07" db="EMBL/GenBank/DDBJ databases">
        <title>Pervasive Adenine N6-methylation of Active Genes in Fungi.</title>
        <authorList>
            <consortium name="DOE Joint Genome Institute"/>
            <person name="Mondo S.J."/>
            <person name="Dannebaum R.O."/>
            <person name="Kuo R.C."/>
            <person name="Labutti K."/>
            <person name="Haridas S."/>
            <person name="Kuo A."/>
            <person name="Salamov A."/>
            <person name="Ahrendt S.R."/>
            <person name="Lipzen A."/>
            <person name="Sullivan W."/>
            <person name="Andreopoulos W.B."/>
            <person name="Clum A."/>
            <person name="Lindquist E."/>
            <person name="Daum C."/>
            <person name="Ramamoorthy G.K."/>
            <person name="Gryganskyi A."/>
            <person name="Culley D."/>
            <person name="Magnuson J.K."/>
            <person name="James T.Y."/>
            <person name="O'Malley M.A."/>
            <person name="Stajich J.E."/>
            <person name="Spatafora J.W."/>
            <person name="Visel A."/>
            <person name="Grigoriev I.V."/>
        </authorList>
    </citation>
    <scope>NUCLEOTIDE SEQUENCE [LARGE SCALE GENOMIC DNA]</scope>
    <source>
        <strain evidence="2 3">CBS 115471</strain>
    </source>
</reference>
<dbReference type="EMBL" id="MCFA01000001">
    <property type="protein sequence ID" value="ORY19817.1"/>
    <property type="molecule type" value="Genomic_DNA"/>
</dbReference>
<organism evidence="2 3">
    <name type="scientific">Clohesyomyces aquaticus</name>
    <dbReference type="NCBI Taxonomy" id="1231657"/>
    <lineage>
        <taxon>Eukaryota</taxon>
        <taxon>Fungi</taxon>
        <taxon>Dikarya</taxon>
        <taxon>Ascomycota</taxon>
        <taxon>Pezizomycotina</taxon>
        <taxon>Dothideomycetes</taxon>
        <taxon>Pleosporomycetidae</taxon>
        <taxon>Pleosporales</taxon>
        <taxon>Lindgomycetaceae</taxon>
        <taxon>Clohesyomyces</taxon>
    </lineage>
</organism>
<dbReference type="OrthoDB" id="10260961at2759"/>
<sequence length="435" mass="48201">MSGHRAPEPHYSLTIPSIHDDTTLNCRIYHPQAVSKPRAQYLEEATSWRTRGIIMAHPYAPMGGCYEDRVVGIVVEEFLALGYFVGTFNFRGAHGSKGRTSWSGRPELDDYTSFAGFFIHYLCHLHPFPAPDSNFPPDSSPASPQTPTRKRPELASTPTPPLEIHQPPAIVLGGYSYGSLILRHLPAILSLLNLFSAPADGCAASEILLRAHKLSDQSNLEWINIARDHLRQNSTTTAPRKKSHEPKSSLSVAMGGEETSPTVRRSSREIRRSIDRGGEAGGRSSGSLGRRMRSLSHLRRRNSTPPSGNPGARERRELGVVVPEVRYLLISPLMSPLSTMAATGLGHKFWNRAREAGPDVLVQHPALAVYGDRDGFTAANRVRQWIERLRNEPVSKFKAVEIENAGHFWHEHGVEGELREALKKWGAEINIPPPN</sequence>